<dbReference type="RefSeq" id="WP_067872141.1">
    <property type="nucleotide sequence ID" value="NZ_CP013979.1"/>
</dbReference>
<dbReference type="EMBL" id="CP013979">
    <property type="protein sequence ID" value="ANJ25595.1"/>
    <property type="molecule type" value="Genomic_DNA"/>
</dbReference>
<dbReference type="Proteomes" id="UP000078437">
    <property type="component" value="Chromosome"/>
</dbReference>
<evidence type="ECO:0000256" key="1">
    <source>
        <dbReference type="ARBA" id="ARBA00023015"/>
    </source>
</evidence>
<dbReference type="InterPro" id="IPR036388">
    <property type="entry name" value="WH-like_DNA-bd_sf"/>
</dbReference>
<dbReference type="SMART" id="SM00347">
    <property type="entry name" value="HTH_MARR"/>
    <property type="match status" value="1"/>
</dbReference>
<dbReference type="GO" id="GO:0003677">
    <property type="term" value="F:DNA binding"/>
    <property type="evidence" value="ECO:0007669"/>
    <property type="project" value="UniProtKB-KW"/>
</dbReference>
<dbReference type="KEGG" id="agy:ATC03_01235"/>
<dbReference type="PANTHER" id="PTHR39515">
    <property type="entry name" value="CONSERVED PROTEIN"/>
    <property type="match status" value="1"/>
</dbReference>
<accession>A0A191WBG2</accession>
<dbReference type="GO" id="GO:0003700">
    <property type="term" value="F:DNA-binding transcription factor activity"/>
    <property type="evidence" value="ECO:0007669"/>
    <property type="project" value="InterPro"/>
</dbReference>
<name>A0A191WBG2_9MICO</name>
<reference evidence="5 6" key="1">
    <citation type="journal article" date="2016" name="Int. J. Syst. Evol. Microbiol.">
        <title>Agromyces aureus sp. nov., isolated from the rhizosphere of Salix caprea L. grown in a heavy-metal-contaminated soil.</title>
        <authorList>
            <person name="Corretto E."/>
            <person name="Antonielli L."/>
            <person name="Sessitsch A."/>
            <person name="Compant S."/>
            <person name="Gorfer M."/>
            <person name="Kuffner M."/>
            <person name="Brader G."/>
        </authorList>
    </citation>
    <scope>NUCLEOTIDE SEQUENCE [LARGE SCALE GENOMIC DNA]</scope>
    <source>
        <strain evidence="5 6">AR33</strain>
    </source>
</reference>
<evidence type="ECO:0000313" key="6">
    <source>
        <dbReference type="Proteomes" id="UP000078437"/>
    </source>
</evidence>
<evidence type="ECO:0000313" key="5">
    <source>
        <dbReference type="EMBL" id="ANJ25595.1"/>
    </source>
</evidence>
<reference evidence="6" key="2">
    <citation type="submission" date="2016-01" db="EMBL/GenBank/DDBJ databases">
        <title>Complete genome sequence of Agromyces aureus AR33T and comparison with related organisms.</title>
        <authorList>
            <person name="Corretto E."/>
            <person name="Antonielli L."/>
            <person name="Sessitsch A."/>
            <person name="Brader G."/>
        </authorList>
    </citation>
    <scope>NUCLEOTIDE SEQUENCE [LARGE SCALE GENOMIC DNA]</scope>
    <source>
        <strain evidence="6">AR33</strain>
    </source>
</reference>
<keyword evidence="3" id="KW-0804">Transcription</keyword>
<organism evidence="5 6">
    <name type="scientific">Agromyces aureus</name>
    <dbReference type="NCBI Taxonomy" id="453304"/>
    <lineage>
        <taxon>Bacteria</taxon>
        <taxon>Bacillati</taxon>
        <taxon>Actinomycetota</taxon>
        <taxon>Actinomycetes</taxon>
        <taxon>Micrococcales</taxon>
        <taxon>Microbacteriaceae</taxon>
        <taxon>Agromyces</taxon>
    </lineage>
</organism>
<protein>
    <recommendedName>
        <fullName evidence="4">HTH marR-type domain-containing protein</fullName>
    </recommendedName>
</protein>
<dbReference type="OrthoDB" id="9804055at2"/>
<dbReference type="Gene3D" id="1.10.10.10">
    <property type="entry name" value="Winged helix-like DNA-binding domain superfamily/Winged helix DNA-binding domain"/>
    <property type="match status" value="1"/>
</dbReference>
<evidence type="ECO:0000256" key="3">
    <source>
        <dbReference type="ARBA" id="ARBA00023163"/>
    </source>
</evidence>
<proteinExistence type="predicted"/>
<dbReference type="PANTHER" id="PTHR39515:SF2">
    <property type="entry name" value="HTH-TYPE TRANSCRIPTIONAL REGULATOR RV0880"/>
    <property type="match status" value="1"/>
</dbReference>
<sequence length="141" mass="15726">MTELPDQAASQVRLAAVRLSRRLRAQKSDDRVTDSQMTVLMHLSKHGSLTLSELAEAERISAPSMNRTVDCLETDGHVIRTPDPVDRRKTNITATDSGREIVAATLHKRNAWLTERMHELTPAERATLLAASEIMDRIATQ</sequence>
<gene>
    <name evidence="5" type="ORF">ATC03_01235</name>
</gene>
<keyword evidence="6" id="KW-1185">Reference proteome</keyword>
<dbReference type="SUPFAM" id="SSF46785">
    <property type="entry name" value="Winged helix' DNA-binding domain"/>
    <property type="match status" value="1"/>
</dbReference>
<dbReference type="InterPro" id="IPR036390">
    <property type="entry name" value="WH_DNA-bd_sf"/>
</dbReference>
<dbReference type="InterPro" id="IPR052526">
    <property type="entry name" value="HTH-type_Bedaq_tolerance"/>
</dbReference>
<evidence type="ECO:0000256" key="2">
    <source>
        <dbReference type="ARBA" id="ARBA00023125"/>
    </source>
</evidence>
<dbReference type="PRINTS" id="PR00598">
    <property type="entry name" value="HTHMARR"/>
</dbReference>
<dbReference type="PROSITE" id="PS01117">
    <property type="entry name" value="HTH_MARR_1"/>
    <property type="match status" value="1"/>
</dbReference>
<evidence type="ECO:0000259" key="4">
    <source>
        <dbReference type="PROSITE" id="PS50995"/>
    </source>
</evidence>
<keyword evidence="2" id="KW-0238">DNA-binding</keyword>
<dbReference type="InterPro" id="IPR023187">
    <property type="entry name" value="Tscrpt_reg_MarR-type_CS"/>
</dbReference>
<dbReference type="AlphaFoldDB" id="A0A191WBG2"/>
<feature type="domain" description="HTH marR-type" evidence="4">
    <location>
        <begin position="1"/>
        <end position="137"/>
    </location>
</feature>
<dbReference type="Pfam" id="PF01047">
    <property type="entry name" value="MarR"/>
    <property type="match status" value="1"/>
</dbReference>
<dbReference type="InterPro" id="IPR000835">
    <property type="entry name" value="HTH_MarR-typ"/>
</dbReference>
<dbReference type="PROSITE" id="PS50995">
    <property type="entry name" value="HTH_MARR_2"/>
    <property type="match status" value="1"/>
</dbReference>
<dbReference type="STRING" id="453304.ATC03_01235"/>
<keyword evidence="1" id="KW-0805">Transcription regulation</keyword>